<evidence type="ECO:0000256" key="1">
    <source>
        <dbReference type="ARBA" id="ARBA00000085"/>
    </source>
</evidence>
<dbReference type="Proteomes" id="UP001165044">
    <property type="component" value="Unassembled WGS sequence"/>
</dbReference>
<dbReference type="SMART" id="SM00387">
    <property type="entry name" value="HATPase_c"/>
    <property type="match status" value="1"/>
</dbReference>
<protein>
    <recommendedName>
        <fullName evidence="3">histidine kinase</fullName>
        <ecNumber evidence="3">2.7.13.3</ecNumber>
    </recommendedName>
</protein>
<keyword evidence="9 12" id="KW-1133">Transmembrane helix</keyword>
<dbReference type="PRINTS" id="PR00344">
    <property type="entry name" value="BCTRLSENSOR"/>
</dbReference>
<accession>A0ABQ5PSU3</accession>
<dbReference type="Gene3D" id="6.10.340.10">
    <property type="match status" value="1"/>
</dbReference>
<dbReference type="SUPFAM" id="SSF55874">
    <property type="entry name" value="ATPase domain of HSP90 chaperone/DNA topoisomerase II/histidine kinase"/>
    <property type="match status" value="1"/>
</dbReference>
<evidence type="ECO:0000256" key="4">
    <source>
        <dbReference type="ARBA" id="ARBA00022475"/>
    </source>
</evidence>
<dbReference type="RefSeq" id="WP_285605728.1">
    <property type="nucleotide sequence ID" value="NZ_BSDC01000001.1"/>
</dbReference>
<evidence type="ECO:0000259" key="14">
    <source>
        <dbReference type="PROSITE" id="PS50885"/>
    </source>
</evidence>
<feature type="transmembrane region" description="Helical" evidence="12">
    <location>
        <begin position="187"/>
        <end position="206"/>
    </location>
</feature>
<dbReference type="GO" id="GO:0016301">
    <property type="term" value="F:kinase activity"/>
    <property type="evidence" value="ECO:0007669"/>
    <property type="project" value="UniProtKB-KW"/>
</dbReference>
<keyword evidence="6" id="KW-0808">Transferase</keyword>
<dbReference type="InterPro" id="IPR003594">
    <property type="entry name" value="HATPase_dom"/>
</dbReference>
<dbReference type="PANTHER" id="PTHR45436:SF10">
    <property type="entry name" value="HISTIDINE KINASE"/>
    <property type="match status" value="1"/>
</dbReference>
<keyword evidence="7 12" id="KW-0812">Transmembrane</keyword>
<evidence type="ECO:0000256" key="8">
    <source>
        <dbReference type="ARBA" id="ARBA00022777"/>
    </source>
</evidence>
<dbReference type="NCBIfam" id="NF008312">
    <property type="entry name" value="PRK11100.1"/>
    <property type="match status" value="1"/>
</dbReference>
<dbReference type="Pfam" id="PF00672">
    <property type="entry name" value="HAMP"/>
    <property type="match status" value="1"/>
</dbReference>
<evidence type="ECO:0000256" key="12">
    <source>
        <dbReference type="SAM" id="Phobius"/>
    </source>
</evidence>
<reference evidence="15" key="1">
    <citation type="journal article" date="2023" name="Antonie Van Leeuwenhoek">
        <title>Mesoterricola silvestris gen. nov., sp. nov., Mesoterricola sediminis sp. nov., Geothrix oryzae sp. nov., Geothrix edaphica sp. nov., Geothrix rubra sp. nov., and Geothrix limicola sp. nov., six novel members of Acidobacteriota isolated from soils.</title>
        <authorList>
            <person name="Itoh H."/>
            <person name="Sugisawa Y."/>
            <person name="Mise K."/>
            <person name="Xu Z."/>
            <person name="Kuniyasu M."/>
            <person name="Ushijima N."/>
            <person name="Kawano K."/>
            <person name="Kobayashi E."/>
            <person name="Shiratori Y."/>
            <person name="Masuda Y."/>
            <person name="Senoo K."/>
        </authorList>
    </citation>
    <scope>NUCLEOTIDE SEQUENCE</scope>
    <source>
        <strain evidence="15">Red802</strain>
    </source>
</reference>
<dbReference type="InterPro" id="IPR004358">
    <property type="entry name" value="Sig_transdc_His_kin-like_C"/>
</dbReference>
<evidence type="ECO:0000256" key="6">
    <source>
        <dbReference type="ARBA" id="ARBA00022679"/>
    </source>
</evidence>
<dbReference type="Pfam" id="PF02518">
    <property type="entry name" value="HATPase_c"/>
    <property type="match status" value="1"/>
</dbReference>
<evidence type="ECO:0000313" key="16">
    <source>
        <dbReference type="Proteomes" id="UP001165044"/>
    </source>
</evidence>
<dbReference type="Pfam" id="PF00512">
    <property type="entry name" value="HisKA"/>
    <property type="match status" value="1"/>
</dbReference>
<gene>
    <name evidence="15" type="primary">creC</name>
    <name evidence="15" type="ORF">GETHED_00050</name>
</gene>
<dbReference type="SMART" id="SM00388">
    <property type="entry name" value="HisKA"/>
    <property type="match status" value="1"/>
</dbReference>
<evidence type="ECO:0000256" key="11">
    <source>
        <dbReference type="ARBA" id="ARBA00023136"/>
    </source>
</evidence>
<comment type="subcellular location">
    <subcellularLocation>
        <location evidence="2">Cell membrane</location>
        <topology evidence="2">Multi-pass membrane protein</topology>
    </subcellularLocation>
</comment>
<sequence length="473" mass="51343">MRLGVRVLLAFFLIVALAAYLLLSTFLQEVKPGVKQGMEVALVDTANLLAELAAPELRAGTLAEGRFAEAVGAYRERNPQARIFGVAKRRSEFRVYVTDERGRVVFDSDGTPPGTDYSRWNDVQRTLQGAYGARTTRTDPADETTSTMHVAAPVLWEGRLIGTLTVAAPSASVIPYAQASRRKVMRAGLILLGACLLVGAGISWSLTRAIGRLRVYAREVAEGRRATMPPVGGGELADLGAALETMRSKLEDRAYVERYLATLTHEMKSPLAAIRGAAELLDEDMPEADRRRFAAHIREQEARLRQLLDRMLDQAAIEQRQTLQDPQLLDLGSLARRVAESKAVGLARRGLELRIDLPEVRLRGEAFLLEQAVSNLLDNAMAFSPEGGTIRLEGRMEDGRCRLSVRDEGPGVPAFALPRVFEPFYSVAAPSGRKGTGLGLSFVKEVATLHGGAAGLENHPGGGAEAWLSLPLA</sequence>
<dbReference type="InterPro" id="IPR005467">
    <property type="entry name" value="His_kinase_dom"/>
</dbReference>
<evidence type="ECO:0000256" key="7">
    <source>
        <dbReference type="ARBA" id="ARBA00022692"/>
    </source>
</evidence>
<feature type="transmembrane region" description="Helical" evidence="12">
    <location>
        <begin position="6"/>
        <end position="27"/>
    </location>
</feature>
<feature type="domain" description="HAMP" evidence="14">
    <location>
        <begin position="204"/>
        <end position="255"/>
    </location>
</feature>
<evidence type="ECO:0000256" key="9">
    <source>
        <dbReference type="ARBA" id="ARBA00022989"/>
    </source>
</evidence>
<dbReference type="SMART" id="SM00304">
    <property type="entry name" value="HAMP"/>
    <property type="match status" value="1"/>
</dbReference>
<keyword evidence="8 15" id="KW-0418">Kinase</keyword>
<evidence type="ECO:0000256" key="2">
    <source>
        <dbReference type="ARBA" id="ARBA00004651"/>
    </source>
</evidence>
<dbReference type="CDD" id="cd18773">
    <property type="entry name" value="PDC1_HK_sensor"/>
    <property type="match status" value="1"/>
</dbReference>
<dbReference type="EMBL" id="BSDC01000001">
    <property type="protein sequence ID" value="GLH65641.1"/>
    <property type="molecule type" value="Genomic_DNA"/>
</dbReference>
<dbReference type="EC" id="2.7.13.3" evidence="3"/>
<proteinExistence type="predicted"/>
<keyword evidence="4" id="KW-1003">Cell membrane</keyword>
<dbReference type="SUPFAM" id="SSF103190">
    <property type="entry name" value="Sensory domain-like"/>
    <property type="match status" value="1"/>
</dbReference>
<dbReference type="PROSITE" id="PS50109">
    <property type="entry name" value="HIS_KIN"/>
    <property type="match status" value="1"/>
</dbReference>
<keyword evidence="10" id="KW-0902">Two-component regulatory system</keyword>
<evidence type="ECO:0000313" key="15">
    <source>
        <dbReference type="EMBL" id="GLH65641.1"/>
    </source>
</evidence>
<dbReference type="Gene3D" id="3.30.565.10">
    <property type="entry name" value="Histidine kinase-like ATPase, C-terminal domain"/>
    <property type="match status" value="1"/>
</dbReference>
<dbReference type="InterPro" id="IPR036097">
    <property type="entry name" value="HisK_dim/P_sf"/>
</dbReference>
<dbReference type="InterPro" id="IPR036890">
    <property type="entry name" value="HATPase_C_sf"/>
</dbReference>
<dbReference type="PROSITE" id="PS50885">
    <property type="entry name" value="HAMP"/>
    <property type="match status" value="1"/>
</dbReference>
<evidence type="ECO:0000259" key="13">
    <source>
        <dbReference type="PROSITE" id="PS50109"/>
    </source>
</evidence>
<keyword evidence="11 12" id="KW-0472">Membrane</keyword>
<dbReference type="CDD" id="cd00082">
    <property type="entry name" value="HisKA"/>
    <property type="match status" value="1"/>
</dbReference>
<dbReference type="SUPFAM" id="SSF47384">
    <property type="entry name" value="Homodimeric domain of signal transducing histidine kinase"/>
    <property type="match status" value="1"/>
</dbReference>
<dbReference type="InterPro" id="IPR003661">
    <property type="entry name" value="HisK_dim/P_dom"/>
</dbReference>
<dbReference type="PANTHER" id="PTHR45436">
    <property type="entry name" value="SENSOR HISTIDINE KINASE YKOH"/>
    <property type="match status" value="1"/>
</dbReference>
<comment type="catalytic activity">
    <reaction evidence="1">
        <text>ATP + protein L-histidine = ADP + protein N-phospho-L-histidine.</text>
        <dbReference type="EC" id="2.7.13.3"/>
    </reaction>
</comment>
<dbReference type="InterPro" id="IPR029151">
    <property type="entry name" value="Sensor-like_sf"/>
</dbReference>
<dbReference type="InterPro" id="IPR003660">
    <property type="entry name" value="HAMP_dom"/>
</dbReference>
<feature type="domain" description="Histidine kinase" evidence="13">
    <location>
        <begin position="262"/>
        <end position="473"/>
    </location>
</feature>
<dbReference type="InterPro" id="IPR050428">
    <property type="entry name" value="TCS_sensor_his_kinase"/>
</dbReference>
<comment type="caution">
    <text evidence="15">The sequence shown here is derived from an EMBL/GenBank/DDBJ whole genome shotgun (WGS) entry which is preliminary data.</text>
</comment>
<keyword evidence="16" id="KW-1185">Reference proteome</keyword>
<name>A0ABQ5PSU3_9BACT</name>
<evidence type="ECO:0000256" key="10">
    <source>
        <dbReference type="ARBA" id="ARBA00023012"/>
    </source>
</evidence>
<organism evidence="15 16">
    <name type="scientific">Geothrix edaphica</name>
    <dbReference type="NCBI Taxonomy" id="2927976"/>
    <lineage>
        <taxon>Bacteria</taxon>
        <taxon>Pseudomonadati</taxon>
        <taxon>Acidobacteriota</taxon>
        <taxon>Holophagae</taxon>
        <taxon>Holophagales</taxon>
        <taxon>Holophagaceae</taxon>
        <taxon>Geothrix</taxon>
    </lineage>
</organism>
<keyword evidence="5" id="KW-0597">Phosphoprotein</keyword>
<dbReference type="Gene3D" id="1.10.287.130">
    <property type="match status" value="1"/>
</dbReference>
<evidence type="ECO:0000256" key="5">
    <source>
        <dbReference type="ARBA" id="ARBA00022553"/>
    </source>
</evidence>
<evidence type="ECO:0000256" key="3">
    <source>
        <dbReference type="ARBA" id="ARBA00012438"/>
    </source>
</evidence>